<dbReference type="EC" id="2.4.-.-" evidence="3"/>
<dbReference type="EMBL" id="CP157743">
    <property type="protein sequence ID" value="XBS20140.1"/>
    <property type="molecule type" value="Genomic_DNA"/>
</dbReference>
<name>A0AAU7NT04_9GAMM</name>
<dbReference type="Proteomes" id="UP001225378">
    <property type="component" value="Chromosome"/>
</dbReference>
<dbReference type="Gene3D" id="3.90.550.10">
    <property type="entry name" value="Spore Coat Polysaccharide Biosynthesis Protein SpsA, Chain A"/>
    <property type="match status" value="1"/>
</dbReference>
<accession>A0AAU7NT04</accession>
<dbReference type="SUPFAM" id="SSF53448">
    <property type="entry name" value="Nucleotide-diphospho-sugar transferases"/>
    <property type="match status" value="1"/>
</dbReference>
<keyword evidence="3" id="KW-0328">Glycosyltransferase</keyword>
<keyword evidence="1" id="KW-0472">Membrane</keyword>
<evidence type="ECO:0000313" key="4">
    <source>
        <dbReference type="Proteomes" id="UP001225378"/>
    </source>
</evidence>
<evidence type="ECO:0000313" key="3">
    <source>
        <dbReference type="EMBL" id="XBS20140.1"/>
    </source>
</evidence>
<proteinExistence type="predicted"/>
<keyword evidence="3" id="KW-0808">Transferase</keyword>
<dbReference type="InterPro" id="IPR029044">
    <property type="entry name" value="Nucleotide-diphossugar_trans"/>
</dbReference>
<reference evidence="3 4" key="1">
    <citation type="journal article" date="2024" name="Microbiology">
        <title>Methylomarinum rosea sp. nov., a novel halophilic methanotrophic bacterium from the hypersaline Lake Elton.</title>
        <authorList>
            <person name="Suleimanov R.Z."/>
            <person name="Oshkin I.Y."/>
            <person name="Danilova O.V."/>
            <person name="Suzina N.E."/>
            <person name="Dedysh S.N."/>
        </authorList>
    </citation>
    <scope>NUCLEOTIDE SEQUENCE [LARGE SCALE GENOMIC DNA]</scope>
    <source>
        <strain evidence="3 4">Ch1-1</strain>
    </source>
</reference>
<dbReference type="InterPro" id="IPR050256">
    <property type="entry name" value="Glycosyltransferase_2"/>
</dbReference>
<keyword evidence="4" id="KW-1185">Reference proteome</keyword>
<dbReference type="Pfam" id="PF00535">
    <property type="entry name" value="Glycos_transf_2"/>
    <property type="match status" value="1"/>
</dbReference>
<keyword evidence="1" id="KW-1133">Transmembrane helix</keyword>
<dbReference type="PANTHER" id="PTHR48090:SF7">
    <property type="entry name" value="RFBJ PROTEIN"/>
    <property type="match status" value="1"/>
</dbReference>
<dbReference type="InterPro" id="IPR001173">
    <property type="entry name" value="Glyco_trans_2-like"/>
</dbReference>
<dbReference type="GO" id="GO:0016757">
    <property type="term" value="F:glycosyltransferase activity"/>
    <property type="evidence" value="ECO:0007669"/>
    <property type="project" value="UniProtKB-KW"/>
</dbReference>
<dbReference type="KEGG" id="mech:Q9L42_017555"/>
<protein>
    <submittedName>
        <fullName evidence="3">Glycosyltransferase</fullName>
        <ecNumber evidence="3">2.4.-.-</ecNumber>
    </submittedName>
</protein>
<evidence type="ECO:0000256" key="1">
    <source>
        <dbReference type="SAM" id="Phobius"/>
    </source>
</evidence>
<sequence>MKINNNTLNIYLDKFYRFPFCLYGLLISSLGLLLYIFGVLLGFFRIFFDPSGHLLWVIDRTIWYSGSPVVLGLILIIVDLFLFLPKKRNKNGIKWAPLKNNSLTVVLTAYNDESSIALAVKDFYNHPNVNRVIVIDNNSTDNTSKVALEAGALVFKEYEQGYGHCVWRALKEGCKFDDTDLILLCEGDMTFRSYDIDKFLAYLPHAEIVNGTRICEQLRAKNTQLTTFMYYGNFFVGKLLEIKHLSKGTFTDVGTTYKLCRKSTLTHLLPLLNKNINLEFNAHFLDTALTNGIKIVECPITFHNRIGASKGGNINNYRAMKVGSNMILGILFGWREK</sequence>
<keyword evidence="1" id="KW-0812">Transmembrane</keyword>
<feature type="transmembrane region" description="Helical" evidence="1">
    <location>
        <begin position="20"/>
        <end position="47"/>
    </location>
</feature>
<gene>
    <name evidence="3" type="ORF">Q9L42_017555</name>
</gene>
<dbReference type="RefSeq" id="WP_305907130.1">
    <property type="nucleotide sequence ID" value="NZ_CP157743.1"/>
</dbReference>
<evidence type="ECO:0000259" key="2">
    <source>
        <dbReference type="Pfam" id="PF00535"/>
    </source>
</evidence>
<dbReference type="PANTHER" id="PTHR48090">
    <property type="entry name" value="UNDECAPRENYL-PHOSPHATE 4-DEOXY-4-FORMAMIDO-L-ARABINOSE TRANSFERASE-RELATED"/>
    <property type="match status" value="1"/>
</dbReference>
<feature type="transmembrane region" description="Helical" evidence="1">
    <location>
        <begin position="62"/>
        <end position="84"/>
    </location>
</feature>
<organism evidence="3 4">
    <name type="scientific">Methylomarinum roseum</name>
    <dbReference type="NCBI Taxonomy" id="3067653"/>
    <lineage>
        <taxon>Bacteria</taxon>
        <taxon>Pseudomonadati</taxon>
        <taxon>Pseudomonadota</taxon>
        <taxon>Gammaproteobacteria</taxon>
        <taxon>Methylococcales</taxon>
        <taxon>Methylococcaceae</taxon>
        <taxon>Methylomarinum</taxon>
    </lineage>
</organism>
<feature type="domain" description="Glycosyltransferase 2-like" evidence="2">
    <location>
        <begin position="104"/>
        <end position="263"/>
    </location>
</feature>
<dbReference type="AlphaFoldDB" id="A0AAU7NT04"/>